<name>A0AAD5WI65_PARTN</name>
<comment type="caution">
    <text evidence="2">The sequence shown here is derived from an EMBL/GenBank/DDBJ whole genome shotgun (WGS) entry which is preliminary data.</text>
</comment>
<keyword evidence="1" id="KW-1133">Transmembrane helix</keyword>
<protein>
    <submittedName>
        <fullName evidence="2">Uncharacterized protein</fullName>
    </submittedName>
</protein>
<accession>A0AAD5WI65</accession>
<evidence type="ECO:0000313" key="2">
    <source>
        <dbReference type="EMBL" id="KAJ1370775.1"/>
    </source>
</evidence>
<gene>
    <name evidence="2" type="ORF">KIN20_032582</name>
</gene>
<keyword evidence="1" id="KW-0472">Membrane</keyword>
<keyword evidence="3" id="KW-1185">Reference proteome</keyword>
<dbReference type="Proteomes" id="UP001196413">
    <property type="component" value="Unassembled WGS sequence"/>
</dbReference>
<keyword evidence="1" id="KW-0812">Transmembrane</keyword>
<evidence type="ECO:0000256" key="1">
    <source>
        <dbReference type="SAM" id="Phobius"/>
    </source>
</evidence>
<organism evidence="2 3">
    <name type="scientific">Parelaphostrongylus tenuis</name>
    <name type="common">Meningeal worm</name>
    <dbReference type="NCBI Taxonomy" id="148309"/>
    <lineage>
        <taxon>Eukaryota</taxon>
        <taxon>Metazoa</taxon>
        <taxon>Ecdysozoa</taxon>
        <taxon>Nematoda</taxon>
        <taxon>Chromadorea</taxon>
        <taxon>Rhabditida</taxon>
        <taxon>Rhabditina</taxon>
        <taxon>Rhabditomorpha</taxon>
        <taxon>Strongyloidea</taxon>
        <taxon>Metastrongylidae</taxon>
        <taxon>Parelaphostrongylus</taxon>
    </lineage>
</organism>
<dbReference type="EMBL" id="JAHQIW010006855">
    <property type="protein sequence ID" value="KAJ1370775.1"/>
    <property type="molecule type" value="Genomic_DNA"/>
</dbReference>
<dbReference type="AlphaFoldDB" id="A0AAD5WI65"/>
<sequence length="91" mass="10298">MAKKNAGVAFVHMMFSVLSSILLYVGLFVGGVERHQFDITVRPRKFLSGQFSYHGVGKNNTDIDSDDNNICRNNNKKYNSDVKRFAEIIVL</sequence>
<feature type="transmembrane region" description="Helical" evidence="1">
    <location>
        <begin position="6"/>
        <end position="29"/>
    </location>
</feature>
<proteinExistence type="predicted"/>
<reference evidence="2" key="1">
    <citation type="submission" date="2021-06" db="EMBL/GenBank/DDBJ databases">
        <title>Parelaphostrongylus tenuis whole genome reference sequence.</title>
        <authorList>
            <person name="Garwood T.J."/>
            <person name="Larsen P.A."/>
            <person name="Fountain-Jones N.M."/>
            <person name="Garbe J.R."/>
            <person name="Macchietto M.G."/>
            <person name="Kania S.A."/>
            <person name="Gerhold R.W."/>
            <person name="Richards J.E."/>
            <person name="Wolf T.M."/>
        </authorList>
    </citation>
    <scope>NUCLEOTIDE SEQUENCE</scope>
    <source>
        <strain evidence="2">MNPRO001-30</strain>
        <tissue evidence="2">Meninges</tissue>
    </source>
</reference>
<evidence type="ECO:0000313" key="3">
    <source>
        <dbReference type="Proteomes" id="UP001196413"/>
    </source>
</evidence>